<feature type="compositionally biased region" description="Basic and acidic residues" evidence="1">
    <location>
        <begin position="142"/>
        <end position="157"/>
    </location>
</feature>
<dbReference type="EMBL" id="FPBO01000084">
    <property type="protein sequence ID" value="SFV17987.1"/>
    <property type="molecule type" value="Genomic_DNA"/>
</dbReference>
<proteinExistence type="predicted"/>
<feature type="region of interest" description="Disordered" evidence="1">
    <location>
        <begin position="106"/>
        <end position="164"/>
    </location>
</feature>
<protein>
    <submittedName>
        <fullName evidence="2">Uncharacterized protein</fullName>
    </submittedName>
</protein>
<evidence type="ECO:0000313" key="2">
    <source>
        <dbReference type="EMBL" id="SFV17987.1"/>
    </source>
</evidence>
<evidence type="ECO:0000256" key="1">
    <source>
        <dbReference type="SAM" id="MobiDB-lite"/>
    </source>
</evidence>
<keyword evidence="3" id="KW-1185">Reference proteome</keyword>
<evidence type="ECO:0000313" key="3">
    <source>
        <dbReference type="Proteomes" id="UP000199391"/>
    </source>
</evidence>
<organism evidence="2 3">
    <name type="scientific">Pseudoduganella namucuonensis</name>
    <dbReference type="NCBI Taxonomy" id="1035707"/>
    <lineage>
        <taxon>Bacteria</taxon>
        <taxon>Pseudomonadati</taxon>
        <taxon>Pseudomonadota</taxon>
        <taxon>Betaproteobacteria</taxon>
        <taxon>Burkholderiales</taxon>
        <taxon>Oxalobacteraceae</taxon>
        <taxon>Telluria group</taxon>
        <taxon>Pseudoduganella</taxon>
    </lineage>
</organism>
<name>A0A1I7M7X3_9BURK</name>
<sequence>MYARAAQQGRHLRVRAYTYGARKQQPWHDIDIDTSDEPGPCKLKPNLFAAQEREAKMSKLVDAPQLQEKHVDFAEFATEIDQAARRTAAGVLSDGSACRLHRARRLDDRREHRAQAVAGPGGMEHRDQGRDVNQFEAGQAPPERRESAPDIKYDRAYRGQKRSKRLRKINVGTASTTPNTWTCTTRLISFATSTPIKTTSMAARGDWTTSIGACISSPKASRANRCRRRGSGATAVSPSRASVPSISSPVGCKSGAGAVLVLPDPCHAAPELNGCRLLSAALLLPEGLKWTPPSSAVSVQRAPSGICKRIAVMMTPHRWDAACYW</sequence>
<accession>A0A1I7M7X3</accession>
<dbReference type="Proteomes" id="UP000199391">
    <property type="component" value="Unassembled WGS sequence"/>
</dbReference>
<gene>
    <name evidence="2" type="ORF">SAMN05216552_10845</name>
</gene>
<reference evidence="3" key="1">
    <citation type="submission" date="2016-10" db="EMBL/GenBank/DDBJ databases">
        <authorList>
            <person name="Varghese N."/>
            <person name="Submissions S."/>
        </authorList>
    </citation>
    <scope>NUCLEOTIDE SEQUENCE [LARGE SCALE GENOMIC DNA]</scope>
    <source>
        <strain evidence="3">CGMCC 1.11014</strain>
    </source>
</reference>
<dbReference type="AlphaFoldDB" id="A0A1I7M7X3"/>